<gene>
    <name evidence="7" type="ORF">METZ01_LOCUS181240</name>
</gene>
<organism evidence="7">
    <name type="scientific">marine metagenome</name>
    <dbReference type="NCBI Taxonomy" id="408172"/>
    <lineage>
        <taxon>unclassified sequences</taxon>
        <taxon>metagenomes</taxon>
        <taxon>ecological metagenomes</taxon>
    </lineage>
</organism>
<evidence type="ECO:0000256" key="2">
    <source>
        <dbReference type="ARBA" id="ARBA00007118"/>
    </source>
</evidence>
<dbReference type="EMBL" id="UINC01035648">
    <property type="protein sequence ID" value="SVB28386.1"/>
    <property type="molecule type" value="Genomic_DNA"/>
</dbReference>
<evidence type="ECO:0000256" key="3">
    <source>
        <dbReference type="ARBA" id="ARBA00022630"/>
    </source>
</evidence>
<dbReference type="InterPro" id="IPR000415">
    <property type="entry name" value="Nitroreductase-like"/>
</dbReference>
<comment type="cofactor">
    <cofactor evidence="1">
        <name>FMN</name>
        <dbReference type="ChEBI" id="CHEBI:58210"/>
    </cofactor>
</comment>
<dbReference type="SUPFAM" id="SSF55469">
    <property type="entry name" value="FMN-dependent nitroreductase-like"/>
    <property type="match status" value="1"/>
</dbReference>
<name>A0A382CQH1_9ZZZZ</name>
<comment type="similarity">
    <text evidence="2">Belongs to the nitroreductase family.</text>
</comment>
<keyword evidence="5" id="KW-0560">Oxidoreductase</keyword>
<dbReference type="Gene3D" id="3.40.109.10">
    <property type="entry name" value="NADH Oxidase"/>
    <property type="match status" value="1"/>
</dbReference>
<keyword evidence="3" id="KW-0285">Flavoprotein</keyword>
<proteinExistence type="inferred from homology"/>
<keyword evidence="4" id="KW-0288">FMN</keyword>
<dbReference type="CDD" id="cd02136">
    <property type="entry name" value="PnbA_NfnB-like"/>
    <property type="match status" value="1"/>
</dbReference>
<feature type="domain" description="Nitroreductase" evidence="6">
    <location>
        <begin position="18"/>
        <end position="208"/>
    </location>
</feature>
<evidence type="ECO:0000256" key="1">
    <source>
        <dbReference type="ARBA" id="ARBA00001917"/>
    </source>
</evidence>
<evidence type="ECO:0000256" key="5">
    <source>
        <dbReference type="ARBA" id="ARBA00023002"/>
    </source>
</evidence>
<reference evidence="7" key="1">
    <citation type="submission" date="2018-05" db="EMBL/GenBank/DDBJ databases">
        <authorList>
            <person name="Lanie J.A."/>
            <person name="Ng W.-L."/>
            <person name="Kazmierczak K.M."/>
            <person name="Andrzejewski T.M."/>
            <person name="Davidsen T.M."/>
            <person name="Wayne K.J."/>
            <person name="Tettelin H."/>
            <person name="Glass J.I."/>
            <person name="Rusch D."/>
            <person name="Podicherti R."/>
            <person name="Tsui H.-C.T."/>
            <person name="Winkler M.E."/>
        </authorList>
    </citation>
    <scope>NUCLEOTIDE SEQUENCE</scope>
</reference>
<evidence type="ECO:0000256" key="4">
    <source>
        <dbReference type="ARBA" id="ARBA00022643"/>
    </source>
</evidence>
<dbReference type="PANTHER" id="PTHR43673">
    <property type="entry name" value="NAD(P)H NITROREDUCTASE YDGI-RELATED"/>
    <property type="match status" value="1"/>
</dbReference>
<accession>A0A382CQH1</accession>
<dbReference type="AlphaFoldDB" id="A0A382CQH1"/>
<evidence type="ECO:0000259" key="6">
    <source>
        <dbReference type="Pfam" id="PF00881"/>
    </source>
</evidence>
<dbReference type="PANTHER" id="PTHR43673:SF2">
    <property type="entry name" value="NITROREDUCTASE"/>
    <property type="match status" value="1"/>
</dbReference>
<sequence>MTDHDSTWEATPTVSAAITTRHSIRRFLSTPVSRTQVEHILSLANRAPSGTNMQPWHVWVLTGDRKRALSSALGVAHDQGPSSWQPEHRYYPKEFKEPYRSRRRKVGWDLYGLLGIERGQKEKMHRQHGRNFLFFDAPVGLIFTIDRDLEIGSWLDYGMFLQNVMLAAREIGLHTCPQAAFTGHHGIIREHLDLPETQVLVCGMSLGYADSDAIENSLITEREPVENFTRFLDL</sequence>
<dbReference type="Pfam" id="PF00881">
    <property type="entry name" value="Nitroreductase"/>
    <property type="match status" value="1"/>
</dbReference>
<dbReference type="InterPro" id="IPR029479">
    <property type="entry name" value="Nitroreductase"/>
</dbReference>
<evidence type="ECO:0000313" key="7">
    <source>
        <dbReference type="EMBL" id="SVB28386.1"/>
    </source>
</evidence>
<dbReference type="GO" id="GO:0016491">
    <property type="term" value="F:oxidoreductase activity"/>
    <property type="evidence" value="ECO:0007669"/>
    <property type="project" value="UniProtKB-KW"/>
</dbReference>
<protein>
    <recommendedName>
        <fullName evidence="6">Nitroreductase domain-containing protein</fullName>
    </recommendedName>
</protein>